<dbReference type="EMBL" id="JACHMK010000001">
    <property type="protein sequence ID" value="MBB6335077.1"/>
    <property type="molecule type" value="Genomic_DNA"/>
</dbReference>
<dbReference type="InterPro" id="IPR003439">
    <property type="entry name" value="ABC_transporter-like_ATP-bd"/>
</dbReference>
<keyword evidence="2 4" id="KW-0067">ATP-binding</keyword>
<evidence type="ECO:0000259" key="3">
    <source>
        <dbReference type="PROSITE" id="PS50893"/>
    </source>
</evidence>
<dbReference type="PANTHER" id="PTHR43790">
    <property type="entry name" value="CARBOHYDRATE TRANSPORT ATP-BINDING PROTEIN MG119-RELATED"/>
    <property type="match status" value="1"/>
</dbReference>
<sequence length="249" mass="26939">MIDPRNPLLEISGLTKRFGGVEALVGVDFAVHRHEVVALVGDNAAGKSTLARTLAGVLAPDEGSIRLKGKEVSLSSPIIALRHGIASVFQETSLCDNLDVVSNIFLGREVFDHRLLDDEEMELRARSYLDRLGARIPDLRVPLRRLTAGQRQCVAVARTLVSDPDLVILDEPTASMSIAQTAEVLMHVARLRDLGIGVVYISHNLTDVVTIADRVEVFRHGRNNGSFVAPDLNAEDIIAAITGASRVAL</sequence>
<accession>A0A923IXH4</accession>
<dbReference type="Proteomes" id="UP000617426">
    <property type="component" value="Unassembled WGS sequence"/>
</dbReference>
<dbReference type="RefSeq" id="WP_184453243.1">
    <property type="nucleotide sequence ID" value="NZ_JACHMK010000001.1"/>
</dbReference>
<evidence type="ECO:0000256" key="2">
    <source>
        <dbReference type="ARBA" id="ARBA00022840"/>
    </source>
</evidence>
<comment type="caution">
    <text evidence="4">The sequence shown here is derived from an EMBL/GenBank/DDBJ whole genome shotgun (WGS) entry which is preliminary data.</text>
</comment>
<dbReference type="GO" id="GO:0016887">
    <property type="term" value="F:ATP hydrolysis activity"/>
    <property type="evidence" value="ECO:0007669"/>
    <property type="project" value="InterPro"/>
</dbReference>
<dbReference type="InterPro" id="IPR027417">
    <property type="entry name" value="P-loop_NTPase"/>
</dbReference>
<feature type="domain" description="ABC transporter" evidence="3">
    <location>
        <begin position="9"/>
        <end position="245"/>
    </location>
</feature>
<dbReference type="PROSITE" id="PS50893">
    <property type="entry name" value="ABC_TRANSPORTER_2"/>
    <property type="match status" value="1"/>
</dbReference>
<proteinExistence type="predicted"/>
<keyword evidence="1" id="KW-0547">Nucleotide-binding</keyword>
<dbReference type="PANTHER" id="PTHR43790:SF8">
    <property type="entry name" value="SUGAR ABC TRANSPORTER ATP-BINDING PROTEIN"/>
    <property type="match status" value="1"/>
</dbReference>
<protein>
    <submittedName>
        <fullName evidence="4">D-xylose transport system ATP-binding protein</fullName>
    </submittedName>
</protein>
<dbReference type="CDD" id="cd03216">
    <property type="entry name" value="ABC_Carb_Monos_I"/>
    <property type="match status" value="1"/>
</dbReference>
<organism evidence="4 5">
    <name type="scientific">Schaalia hyovaginalis</name>
    <dbReference type="NCBI Taxonomy" id="29316"/>
    <lineage>
        <taxon>Bacteria</taxon>
        <taxon>Bacillati</taxon>
        <taxon>Actinomycetota</taxon>
        <taxon>Actinomycetes</taxon>
        <taxon>Actinomycetales</taxon>
        <taxon>Actinomycetaceae</taxon>
        <taxon>Schaalia</taxon>
    </lineage>
</organism>
<evidence type="ECO:0000313" key="5">
    <source>
        <dbReference type="Proteomes" id="UP000617426"/>
    </source>
</evidence>
<reference evidence="4" key="1">
    <citation type="submission" date="2020-08" db="EMBL/GenBank/DDBJ databases">
        <title>Sequencing the genomes of 1000 actinobacteria strains.</title>
        <authorList>
            <person name="Klenk H.-P."/>
        </authorList>
    </citation>
    <scope>NUCLEOTIDE SEQUENCE</scope>
    <source>
        <strain evidence="4">DSM 10695</strain>
    </source>
</reference>
<dbReference type="Gene3D" id="3.40.50.300">
    <property type="entry name" value="P-loop containing nucleotide triphosphate hydrolases"/>
    <property type="match status" value="1"/>
</dbReference>
<evidence type="ECO:0000313" key="4">
    <source>
        <dbReference type="EMBL" id="MBB6335077.1"/>
    </source>
</evidence>
<dbReference type="SMART" id="SM00382">
    <property type="entry name" value="AAA"/>
    <property type="match status" value="1"/>
</dbReference>
<dbReference type="InterPro" id="IPR003593">
    <property type="entry name" value="AAA+_ATPase"/>
</dbReference>
<dbReference type="InterPro" id="IPR050107">
    <property type="entry name" value="ABC_carbohydrate_import_ATPase"/>
</dbReference>
<dbReference type="AlphaFoldDB" id="A0A923IXH4"/>
<name>A0A923IXH4_9ACTO</name>
<gene>
    <name evidence="4" type="ORF">HD592_001642</name>
</gene>
<dbReference type="SUPFAM" id="SSF52540">
    <property type="entry name" value="P-loop containing nucleoside triphosphate hydrolases"/>
    <property type="match status" value="1"/>
</dbReference>
<keyword evidence="5" id="KW-1185">Reference proteome</keyword>
<dbReference type="GO" id="GO:0005524">
    <property type="term" value="F:ATP binding"/>
    <property type="evidence" value="ECO:0007669"/>
    <property type="project" value="UniProtKB-KW"/>
</dbReference>
<dbReference type="Pfam" id="PF00005">
    <property type="entry name" value="ABC_tran"/>
    <property type="match status" value="1"/>
</dbReference>
<evidence type="ECO:0000256" key="1">
    <source>
        <dbReference type="ARBA" id="ARBA00022741"/>
    </source>
</evidence>